<keyword evidence="2" id="KW-0472">Membrane</keyword>
<feature type="region of interest" description="Disordered" evidence="1">
    <location>
        <begin position="48"/>
        <end position="94"/>
    </location>
</feature>
<name>A0AAQ3WBP0_9ENTE</name>
<reference evidence="4" key="1">
    <citation type="submission" date="2017-05" db="EMBL/GenBank/DDBJ databases">
        <title>The Genome Sequence of EEnterococcus faecalis 9F2_4866.</title>
        <authorList>
            <consortium name="The Broad Institute Genomics Platform"/>
            <consortium name="The Broad Institute Genomic Center for Infectious Diseases"/>
            <person name="Earl A."/>
            <person name="Manson A."/>
            <person name="Schwartman J."/>
            <person name="Gilmore M."/>
            <person name="Abouelleil A."/>
            <person name="Cao P."/>
            <person name="Chapman S."/>
            <person name="Cusick C."/>
            <person name="Shea T."/>
            <person name="Young S."/>
            <person name="Neafsey D."/>
            <person name="Nusbaum C."/>
            <person name="Birren B."/>
        </authorList>
    </citation>
    <scope>NUCLEOTIDE SEQUENCE [LARGE SCALE GENOMIC DNA]</scope>
    <source>
        <strain evidence="4">7F3_DIV0205</strain>
    </source>
</reference>
<dbReference type="RefSeq" id="WP_249921817.1">
    <property type="nucleotide sequence ID" value="NZ_CP147244.1"/>
</dbReference>
<evidence type="ECO:0000313" key="4">
    <source>
        <dbReference type="Proteomes" id="UP000194948"/>
    </source>
</evidence>
<accession>A0AAQ3WBP0</accession>
<feature type="compositionally biased region" description="Low complexity" evidence="1">
    <location>
        <begin position="48"/>
        <end position="73"/>
    </location>
</feature>
<keyword evidence="2" id="KW-0812">Transmembrane</keyword>
<dbReference type="Proteomes" id="UP000194948">
    <property type="component" value="Chromosome"/>
</dbReference>
<reference evidence="3 4" key="2">
    <citation type="submission" date="2024-03" db="EMBL/GenBank/DDBJ databases">
        <title>The Genome Sequence of Enterococcus sp. DIV0205d.</title>
        <authorList>
            <consortium name="The Broad Institute Genomics Platform"/>
            <consortium name="The Broad Institute Microbial Omics Core"/>
            <consortium name="The Broad Institute Genomic Center for Infectious Diseases"/>
            <person name="Earl A."/>
            <person name="Manson A."/>
            <person name="Gilmore M."/>
            <person name="Schwartman J."/>
            <person name="Shea T."/>
            <person name="Abouelleil A."/>
            <person name="Cao P."/>
            <person name="Chapman S."/>
            <person name="Cusick C."/>
            <person name="Young S."/>
            <person name="Neafsey D."/>
            <person name="Nusbaum C."/>
            <person name="Birren B."/>
        </authorList>
    </citation>
    <scope>NUCLEOTIDE SEQUENCE [LARGE SCALE GENOMIC DNA]</scope>
    <source>
        <strain evidence="3 4">7F3_DIV0205</strain>
    </source>
</reference>
<feature type="transmembrane region" description="Helical" evidence="2">
    <location>
        <begin position="10"/>
        <end position="27"/>
    </location>
</feature>
<protein>
    <submittedName>
        <fullName evidence="3">Uncharacterized protein</fullName>
    </submittedName>
</protein>
<organism evidence="3 4">
    <name type="scientific">Candidatus Enterococcus palustris</name>
    <dbReference type="NCBI Taxonomy" id="1834189"/>
    <lineage>
        <taxon>Bacteria</taxon>
        <taxon>Bacillati</taxon>
        <taxon>Bacillota</taxon>
        <taxon>Bacilli</taxon>
        <taxon>Lactobacillales</taxon>
        <taxon>Enterococcaceae</taxon>
        <taxon>Enterococcus</taxon>
    </lineage>
</organism>
<sequence>MKGGTMKKKYVIFLSIIFITISFFQLFNTVEAVNYNTEIGLTFNSDVAAGSDSSSSAVSESSTNETLESTTTTSKKELPETRGGKRAKPDEVGFLPSTGMKNNVLYLLLGSLMLIIVFSYSVLKPIGALIRIPVKKRKK</sequence>
<keyword evidence="2" id="KW-1133">Transmembrane helix</keyword>
<gene>
    <name evidence="3" type="ORF">A5821_000527</name>
</gene>
<evidence type="ECO:0000313" key="3">
    <source>
        <dbReference type="EMBL" id="WYJ99450.1"/>
    </source>
</evidence>
<feature type="compositionally biased region" description="Basic and acidic residues" evidence="1">
    <location>
        <begin position="74"/>
        <end position="91"/>
    </location>
</feature>
<dbReference type="AlphaFoldDB" id="A0AAQ3WBP0"/>
<dbReference type="NCBIfam" id="TIGR01167">
    <property type="entry name" value="LPXTG_anchor"/>
    <property type="match status" value="1"/>
</dbReference>
<feature type="transmembrane region" description="Helical" evidence="2">
    <location>
        <begin position="104"/>
        <end position="130"/>
    </location>
</feature>
<evidence type="ECO:0000256" key="1">
    <source>
        <dbReference type="SAM" id="MobiDB-lite"/>
    </source>
</evidence>
<proteinExistence type="predicted"/>
<dbReference type="EMBL" id="CP147244">
    <property type="protein sequence ID" value="WYJ99450.1"/>
    <property type="molecule type" value="Genomic_DNA"/>
</dbReference>
<evidence type="ECO:0000256" key="2">
    <source>
        <dbReference type="SAM" id="Phobius"/>
    </source>
</evidence>
<keyword evidence="4" id="KW-1185">Reference proteome</keyword>